<dbReference type="EMBL" id="UKGE01000012">
    <property type="protein sequence ID" value="SXN32104.1"/>
    <property type="molecule type" value="Genomic_DNA"/>
</dbReference>
<name>A0A0C7KH37_KLEPN</name>
<evidence type="ECO:0000313" key="13">
    <source>
        <dbReference type="EMBL" id="SSK29141.1"/>
    </source>
</evidence>
<comment type="similarity">
    <text evidence="2">In the central section; belongs to the CRISPR-associated helicase Cas3 family.</text>
</comment>
<dbReference type="Gene3D" id="3.40.50.300">
    <property type="entry name" value="P-loop containing nucleotide triphosphate hydrolases"/>
    <property type="match status" value="2"/>
</dbReference>
<dbReference type="EMBL" id="VINI01000001">
    <property type="protein sequence ID" value="MSS29451.1"/>
    <property type="molecule type" value="Genomic_DNA"/>
</dbReference>
<feature type="domain" description="HD Cas3-type" evidence="10">
    <location>
        <begin position="34"/>
        <end position="207"/>
    </location>
</feature>
<evidence type="ECO:0000313" key="14">
    <source>
        <dbReference type="EMBL" id="SXN32104.1"/>
    </source>
</evidence>
<dbReference type="Proteomes" id="UP000479475">
    <property type="component" value="Unassembled WGS sequence"/>
</dbReference>
<sequence length="871" mass="96384">MRRLIRVSLQNQHAIAAISFENCPAKTRMLSDGRVVQGRSVLSHCQIVGEIARALIALYPEPMRSRLFPAGSEMAAAGHDIGKVSPTFAAKIFAACDVNDHRLAGLSAVNPGLETLWGGHAGVSQATAESLHAPRYVPEILGQHHGFNPGLNGRRGDAEVFGGPLWFDERKKLVDKLKAEFSADWPTFDSAAQARVVAGLTSVADWIGSGEFFENPEQAWQPVITAALNNAGFIKPVIRQGLSFADVFFPDDPPKKPREAQSRFIDQVVGPGLYILEAQMGMGKTEAALYAAYQMLVQEKATGIYFALPTQLTSNKIYDRFNAFLHQIVSTETPQHALLLHSGAWLMDTEMGEEGSPGGAWFNHRKRGLLAPFAVGTIDQALMAVMNVKHGFVRAYGLAGKVVILDEVHTYDLYTGTILNALVEFLRQIDCTVIILSATLSQTRRDALLQQSTTSEAYPLITAAPSAERERGLVEIGVPVTENTTVILHSCRKDESAREEALRRAELGQQVLWIENTIAEAQQTYLDLASRAVEAGCETGLLHSRFTPQHRNRHEQRWVALYGRAGWPQRKQCGRILVGTQVLEQSLDIDADFLVSRFAPTDMLLQRLGRLWRHTDTPRHASAKAECWLLSPSLESALANPGSAFGMSAMVYSPYVLCRSLEVWQAIPSLSLPGDIRPLIDQTYTERAEEGTWATLLHELKNGSRFRSGEQALQSLAKLTLSTGGKTLPEHKAETRYSDRDTHDLLLLRGLRTQDGITYMRLLDGAELTLPHGRHRLSRAQWRQLAVVLNQQLVRVSPAFCPPTIAKSELEKLHLQEVFYLGRPEDDEALLRVAIVSPAGELKTLDGRPAGDKYTLEYSEYLGFRAISKKE</sequence>
<keyword evidence="5" id="KW-0547">Nucleotide-binding</keyword>
<evidence type="ECO:0000256" key="3">
    <source>
        <dbReference type="ARBA" id="ARBA00022722"/>
    </source>
</evidence>
<dbReference type="Proteomes" id="UP000468995">
    <property type="component" value="Unassembled WGS sequence"/>
</dbReference>
<evidence type="ECO:0000256" key="8">
    <source>
        <dbReference type="ARBA" id="ARBA00022840"/>
    </source>
</evidence>
<dbReference type="InterPro" id="IPR006483">
    <property type="entry name" value="CRISPR-assoc_Cas3_HD"/>
</dbReference>
<dbReference type="NCBIfam" id="TIGR01587">
    <property type="entry name" value="cas3_core"/>
    <property type="match status" value="1"/>
</dbReference>
<evidence type="ECO:0000256" key="5">
    <source>
        <dbReference type="ARBA" id="ARBA00022741"/>
    </source>
</evidence>
<dbReference type="Proteomes" id="UP000259975">
    <property type="component" value="Unassembled WGS sequence"/>
</dbReference>
<organism evidence="13 15">
    <name type="scientific">Klebsiella pneumoniae</name>
    <dbReference type="NCBI Taxonomy" id="573"/>
    <lineage>
        <taxon>Bacteria</taxon>
        <taxon>Pseudomonadati</taxon>
        <taxon>Pseudomonadota</taxon>
        <taxon>Gammaproteobacteria</taxon>
        <taxon>Enterobacterales</taxon>
        <taxon>Enterobacteriaceae</taxon>
        <taxon>Klebsiella/Raoultella group</taxon>
        <taxon>Klebsiella</taxon>
        <taxon>Klebsiella pneumoniae complex</taxon>
    </lineage>
</organism>
<evidence type="ECO:0000313" key="12">
    <source>
        <dbReference type="EMBL" id="NGN73393.1"/>
    </source>
</evidence>
<dbReference type="InterPro" id="IPR054712">
    <property type="entry name" value="Cas3-like_dom"/>
</dbReference>
<evidence type="ECO:0000256" key="9">
    <source>
        <dbReference type="ARBA" id="ARBA00023118"/>
    </source>
</evidence>
<dbReference type="RefSeq" id="WP_015874888.1">
    <property type="nucleotide sequence ID" value="NZ_BFAI01000237.1"/>
</dbReference>
<keyword evidence="9" id="KW-0051">Antiviral defense</keyword>
<dbReference type="PANTHER" id="PTHR47963">
    <property type="entry name" value="DEAD-BOX ATP-DEPENDENT RNA HELICASE 47, MITOCHONDRIAL"/>
    <property type="match status" value="1"/>
</dbReference>
<evidence type="ECO:0000256" key="1">
    <source>
        <dbReference type="ARBA" id="ARBA00006847"/>
    </source>
</evidence>
<evidence type="ECO:0000313" key="17">
    <source>
        <dbReference type="Proteomes" id="UP000468995"/>
    </source>
</evidence>
<proteinExistence type="inferred from homology"/>
<keyword evidence="4" id="KW-0479">Metal-binding</keyword>
<reference evidence="13 15" key="1">
    <citation type="submission" date="2018-07" db="EMBL/GenBank/DDBJ databases">
        <authorList>
            <consortium name="Pathogen Informatics"/>
        </authorList>
    </citation>
    <scope>NUCLEOTIDE SEQUENCE [LARGE SCALE GENOMIC DNA]</scope>
    <source>
        <strain evidence="13 15">4300STDY6470422</strain>
        <strain evidence="14 16">EuSCAPE_AT029</strain>
    </source>
</reference>
<keyword evidence="6" id="KW-0378">Hydrolase</keyword>
<comment type="similarity">
    <text evidence="1">In the N-terminal section; belongs to the CRISPR-associated nuclease Cas3-HD family.</text>
</comment>
<dbReference type="PANTHER" id="PTHR47963:SF9">
    <property type="entry name" value="CRISPR-ASSOCIATED ENDONUCLEASE_HELICASE CAS3"/>
    <property type="match status" value="1"/>
</dbReference>
<evidence type="ECO:0000259" key="10">
    <source>
        <dbReference type="PROSITE" id="PS51643"/>
    </source>
</evidence>
<evidence type="ECO:0000313" key="15">
    <source>
        <dbReference type="Proteomes" id="UP000252603"/>
    </source>
</evidence>
<keyword evidence="3" id="KW-0540">Nuclease</keyword>
<dbReference type="GO" id="GO:0004518">
    <property type="term" value="F:nuclease activity"/>
    <property type="evidence" value="ECO:0007669"/>
    <property type="project" value="UniProtKB-KW"/>
</dbReference>
<dbReference type="Gene3D" id="1.10.3210.30">
    <property type="match status" value="1"/>
</dbReference>
<keyword evidence="7" id="KW-0347">Helicase</keyword>
<dbReference type="EMBL" id="UFEU01000004">
    <property type="protein sequence ID" value="SSK29141.1"/>
    <property type="molecule type" value="Genomic_DNA"/>
</dbReference>
<evidence type="ECO:0000313" key="18">
    <source>
        <dbReference type="Proteomes" id="UP000479475"/>
    </source>
</evidence>
<dbReference type="Pfam" id="PF18019">
    <property type="entry name" value="Cas3_HD"/>
    <property type="match status" value="1"/>
</dbReference>
<dbReference type="GO" id="GO:0046872">
    <property type="term" value="F:metal ion binding"/>
    <property type="evidence" value="ECO:0007669"/>
    <property type="project" value="UniProtKB-KW"/>
</dbReference>
<dbReference type="CDD" id="cd17930">
    <property type="entry name" value="DEXHc_cas3"/>
    <property type="match status" value="1"/>
</dbReference>
<accession>A0A0C7KH37</accession>
<dbReference type="GO" id="GO:0051607">
    <property type="term" value="P:defense response to virus"/>
    <property type="evidence" value="ECO:0007669"/>
    <property type="project" value="UniProtKB-KW"/>
</dbReference>
<dbReference type="AlphaFoldDB" id="A0A0C7KH37"/>
<reference evidence="11 17" key="2">
    <citation type="submission" date="2019-07" db="EMBL/GenBank/DDBJ databases">
        <title>Genome sequence of OXA-232-producing Klebsiella pneumoniae ST23 from septicemic neonate.</title>
        <authorList>
            <person name="Mukherjee S."/>
            <person name="Naha S."/>
            <person name="Bhadury P."/>
            <person name="Basu S."/>
        </authorList>
    </citation>
    <scope>NUCLEOTIDE SEQUENCE [LARGE SCALE GENOMIC DNA]</scope>
    <source>
        <strain evidence="11 17">EN5275</strain>
    </source>
</reference>
<dbReference type="EMBL" id="JAAKYD010000012">
    <property type="protein sequence ID" value="NGN73393.1"/>
    <property type="molecule type" value="Genomic_DNA"/>
</dbReference>
<dbReference type="KEGG" id="kpx:PMK1_04449"/>
<dbReference type="PROSITE" id="PS51643">
    <property type="entry name" value="HD_CAS3"/>
    <property type="match status" value="1"/>
</dbReference>
<dbReference type="InterPro" id="IPR011545">
    <property type="entry name" value="DEAD/DEAH_box_helicase_dom"/>
</dbReference>
<dbReference type="GO" id="GO:0005524">
    <property type="term" value="F:ATP binding"/>
    <property type="evidence" value="ECO:0007669"/>
    <property type="project" value="UniProtKB-KW"/>
</dbReference>
<evidence type="ECO:0000313" key="16">
    <source>
        <dbReference type="Proteomes" id="UP000259975"/>
    </source>
</evidence>
<dbReference type="GO" id="GO:0016787">
    <property type="term" value="F:hydrolase activity"/>
    <property type="evidence" value="ECO:0007669"/>
    <property type="project" value="UniProtKB-KW"/>
</dbReference>
<dbReference type="InterPro" id="IPR050547">
    <property type="entry name" value="DEAD_box_RNA_helicases"/>
</dbReference>
<evidence type="ECO:0000256" key="4">
    <source>
        <dbReference type="ARBA" id="ARBA00022723"/>
    </source>
</evidence>
<evidence type="ECO:0000256" key="6">
    <source>
        <dbReference type="ARBA" id="ARBA00022801"/>
    </source>
</evidence>
<gene>
    <name evidence="13" type="primary">cas3</name>
    <name evidence="11" type="ORF">FME62_01375</name>
    <name evidence="12" type="ORF">G4V31_14800</name>
    <name evidence="14" type="ORF">SAMEA3499901_03136</name>
    <name evidence="13" type="ORF">SAMEA4364603_01981</name>
</gene>
<evidence type="ECO:0000256" key="7">
    <source>
        <dbReference type="ARBA" id="ARBA00022806"/>
    </source>
</evidence>
<dbReference type="InterPro" id="IPR006474">
    <property type="entry name" value="Helicase_Cas3_CRISPR-ass_core"/>
</dbReference>
<dbReference type="InterPro" id="IPR001650">
    <property type="entry name" value="Helicase_C-like"/>
</dbReference>
<keyword evidence="8" id="KW-0067">ATP-binding</keyword>
<protein>
    <submittedName>
        <fullName evidence="13">CRISPR-associated Cas3 family helicase</fullName>
    </submittedName>
    <submittedName>
        <fullName evidence="11">CRISPR-associated helicase Cas3</fullName>
    </submittedName>
</protein>
<dbReference type="InterPro" id="IPR014001">
    <property type="entry name" value="Helicase_ATP-bd"/>
</dbReference>
<dbReference type="GO" id="GO:0003724">
    <property type="term" value="F:RNA helicase activity"/>
    <property type="evidence" value="ECO:0007669"/>
    <property type="project" value="TreeGrafter"/>
</dbReference>
<dbReference type="Proteomes" id="UP000252603">
    <property type="component" value="Unassembled WGS sequence"/>
</dbReference>
<dbReference type="CDD" id="cd09641">
    <property type="entry name" value="Cas3''_I"/>
    <property type="match status" value="1"/>
</dbReference>
<dbReference type="Pfam" id="PF22590">
    <property type="entry name" value="Cas3-like_C_2"/>
    <property type="match status" value="1"/>
</dbReference>
<dbReference type="InterPro" id="IPR038257">
    <property type="entry name" value="CRISPR-assoc_Cas3_HD_sf"/>
</dbReference>
<reference evidence="12 18" key="3">
    <citation type="submission" date="2020-02" db="EMBL/GenBank/DDBJ databases">
        <title>Klebsiella pneumoniae genome sequencing and assembly.</title>
        <authorList>
            <person name="Starkova P.S."/>
            <person name="Sulyan O.S."/>
            <person name="Likholetova D.V."/>
            <person name="Ageevets V.A."/>
            <person name="Lazareva I.V."/>
            <person name="Sopova J.V."/>
            <person name="Sidorenko S.V."/>
        </authorList>
    </citation>
    <scope>NUCLEOTIDE SEQUENCE [LARGE SCALE GENOMIC DNA]</scope>
    <source>
        <strain evidence="12 18">2429</strain>
    </source>
</reference>
<evidence type="ECO:0000256" key="2">
    <source>
        <dbReference type="ARBA" id="ARBA00009046"/>
    </source>
</evidence>
<dbReference type="SMART" id="SM00487">
    <property type="entry name" value="DEXDc"/>
    <property type="match status" value="1"/>
</dbReference>
<dbReference type="Pfam" id="PF00270">
    <property type="entry name" value="DEAD"/>
    <property type="match status" value="1"/>
</dbReference>
<dbReference type="SMART" id="SM00490">
    <property type="entry name" value="HELICc"/>
    <property type="match status" value="1"/>
</dbReference>
<dbReference type="SUPFAM" id="SSF52540">
    <property type="entry name" value="P-loop containing nucleoside triphosphate hydrolases"/>
    <property type="match status" value="1"/>
</dbReference>
<dbReference type="GO" id="GO:0003723">
    <property type="term" value="F:RNA binding"/>
    <property type="evidence" value="ECO:0007669"/>
    <property type="project" value="TreeGrafter"/>
</dbReference>
<evidence type="ECO:0000313" key="11">
    <source>
        <dbReference type="EMBL" id="MSS29451.1"/>
    </source>
</evidence>
<dbReference type="InterPro" id="IPR027417">
    <property type="entry name" value="P-loop_NTPase"/>
</dbReference>